<evidence type="ECO:0000256" key="4">
    <source>
        <dbReference type="ARBA" id="ARBA00023136"/>
    </source>
</evidence>
<reference evidence="8 9" key="1">
    <citation type="submission" date="2017-04" db="EMBL/GenBank/DDBJ databases">
        <title>Draft genome sequence of Marssonina coronaria NL1: causal agent of apple blotch.</title>
        <authorList>
            <person name="Cheng Q."/>
        </authorList>
    </citation>
    <scope>NUCLEOTIDE SEQUENCE [LARGE SCALE GENOMIC DNA]</scope>
    <source>
        <strain evidence="8 9">NL1</strain>
    </source>
</reference>
<feature type="region of interest" description="Disordered" evidence="5">
    <location>
        <begin position="331"/>
        <end position="365"/>
    </location>
</feature>
<feature type="region of interest" description="Disordered" evidence="5">
    <location>
        <begin position="507"/>
        <end position="532"/>
    </location>
</feature>
<feature type="transmembrane region" description="Helical" evidence="6">
    <location>
        <begin position="415"/>
        <end position="436"/>
    </location>
</feature>
<evidence type="ECO:0000256" key="2">
    <source>
        <dbReference type="ARBA" id="ARBA00022692"/>
    </source>
</evidence>
<feature type="transmembrane region" description="Helical" evidence="6">
    <location>
        <begin position="20"/>
        <end position="42"/>
    </location>
</feature>
<comment type="caution">
    <text evidence="8">The sequence shown here is derived from an EMBL/GenBank/DDBJ whole genome shotgun (WGS) entry which is preliminary data.</text>
</comment>
<dbReference type="SUPFAM" id="SSF81321">
    <property type="entry name" value="Family A G protein-coupled receptor-like"/>
    <property type="match status" value="1"/>
</dbReference>
<evidence type="ECO:0000313" key="8">
    <source>
        <dbReference type="EMBL" id="OWP06169.1"/>
    </source>
</evidence>
<comment type="subcellular location">
    <subcellularLocation>
        <location evidence="1">Membrane</location>
        <topology evidence="1">Multi-pass membrane protein</topology>
    </subcellularLocation>
</comment>
<keyword evidence="4 6" id="KW-0472">Membrane</keyword>
<dbReference type="Proteomes" id="UP000242519">
    <property type="component" value="Unassembled WGS sequence"/>
</dbReference>
<keyword evidence="2 6" id="KW-0812">Transmembrane</keyword>
<evidence type="ECO:0000313" key="9">
    <source>
        <dbReference type="Proteomes" id="UP000242519"/>
    </source>
</evidence>
<gene>
    <name evidence="8" type="ORF">B2J93_808</name>
</gene>
<dbReference type="InterPro" id="IPR017981">
    <property type="entry name" value="GPCR_2-like_7TM"/>
</dbReference>
<dbReference type="GO" id="GO:0005886">
    <property type="term" value="C:plasma membrane"/>
    <property type="evidence" value="ECO:0007669"/>
    <property type="project" value="TreeGrafter"/>
</dbReference>
<accession>A0A218ZDM8</accession>
<sequence length="532" mass="60020">MWIHEIPEFHLNNISIIERFFSTLSLIGAAFTITTFLFSRLFHKPINRVIFYASAGNVFTNIGTIISRGALDSVDVDHGMLCQFQGVLIQTFLPADALWTFVMALNVYLTFYHRFDARQLRKLEKYYLLVCYGVPLIPGITLVLVSLPGRGRPYANAILWCWLSSAYDQWRVYFLYAPVWSVSLATVAIYLRLGFTIYYKKLDLDRLNEPNSRSLCVINDPFIATRTTEVTLTSEAIPSRSNSVILQRMRTAPPFLATSVPGQASGQGICALPVYSGAQSSYKCEVTVGEVEPKAHVSAKARALPQIPDRIIFTEASSSTKHYRDRSSLNIQVPEPMTPSNRKKLSTGSNTLVTDPQTPTTPNLRYNNTRVAKKALYAWVKVSLMFVGVMAVTWIPSSANRLYTVYHPGQVLPVLLYLAAIVIPLQGFWNAVIYIYTSWDAVKDLWADMKSMFTAEDQSWRVPTICELVQMVKGAWDAIKEAFAPEEELIVLPMWRRRCRSLPLTPVPARQNDDTESTVGLRDDSWPVATEI</sequence>
<feature type="transmembrane region" description="Helical" evidence="6">
    <location>
        <begin position="97"/>
        <end position="115"/>
    </location>
</feature>
<dbReference type="GO" id="GO:0007166">
    <property type="term" value="P:cell surface receptor signaling pathway"/>
    <property type="evidence" value="ECO:0007669"/>
    <property type="project" value="InterPro"/>
</dbReference>
<dbReference type="Pfam" id="PF05462">
    <property type="entry name" value="Dicty_CAR"/>
    <property type="match status" value="1"/>
</dbReference>
<dbReference type="AlphaFoldDB" id="A0A218ZDM8"/>
<evidence type="ECO:0000259" key="7">
    <source>
        <dbReference type="PROSITE" id="PS50261"/>
    </source>
</evidence>
<dbReference type="Gene3D" id="1.20.1070.10">
    <property type="entry name" value="Rhodopsin 7-helix transmembrane proteins"/>
    <property type="match status" value="2"/>
</dbReference>
<name>A0A218ZDM8_9HELO</name>
<evidence type="ECO:0000256" key="5">
    <source>
        <dbReference type="SAM" id="MobiDB-lite"/>
    </source>
</evidence>
<evidence type="ECO:0000256" key="3">
    <source>
        <dbReference type="ARBA" id="ARBA00022989"/>
    </source>
</evidence>
<dbReference type="STRING" id="503106.A0A218ZDM8"/>
<evidence type="ECO:0000256" key="6">
    <source>
        <dbReference type="SAM" id="Phobius"/>
    </source>
</evidence>
<dbReference type="PANTHER" id="PTHR23112">
    <property type="entry name" value="G PROTEIN-COUPLED RECEPTOR 157-RELATED"/>
    <property type="match status" value="1"/>
</dbReference>
<keyword evidence="3 6" id="KW-1133">Transmembrane helix</keyword>
<organism evidence="8 9">
    <name type="scientific">Diplocarpon coronariae</name>
    <dbReference type="NCBI Taxonomy" id="2795749"/>
    <lineage>
        <taxon>Eukaryota</taxon>
        <taxon>Fungi</taxon>
        <taxon>Dikarya</taxon>
        <taxon>Ascomycota</taxon>
        <taxon>Pezizomycotina</taxon>
        <taxon>Leotiomycetes</taxon>
        <taxon>Helotiales</taxon>
        <taxon>Drepanopezizaceae</taxon>
        <taxon>Diplocarpon</taxon>
    </lineage>
</organism>
<dbReference type="OrthoDB" id="18453at2759"/>
<keyword evidence="9" id="KW-1185">Reference proteome</keyword>
<dbReference type="GO" id="GO:0004930">
    <property type="term" value="F:G protein-coupled receptor activity"/>
    <property type="evidence" value="ECO:0007669"/>
    <property type="project" value="TreeGrafter"/>
</dbReference>
<proteinExistence type="predicted"/>
<protein>
    <submittedName>
        <fullName evidence="8">G-protein coupled receptor</fullName>
    </submittedName>
</protein>
<feature type="transmembrane region" description="Helical" evidence="6">
    <location>
        <begin position="127"/>
        <end position="147"/>
    </location>
</feature>
<dbReference type="InParanoid" id="A0A218ZDM8"/>
<dbReference type="PROSITE" id="PS50261">
    <property type="entry name" value="G_PROTEIN_RECEP_F2_4"/>
    <property type="match status" value="1"/>
</dbReference>
<feature type="transmembrane region" description="Helical" evidence="6">
    <location>
        <begin position="173"/>
        <end position="191"/>
    </location>
</feature>
<dbReference type="EMBL" id="MZNU01000053">
    <property type="protein sequence ID" value="OWP06169.1"/>
    <property type="molecule type" value="Genomic_DNA"/>
</dbReference>
<evidence type="ECO:0000256" key="1">
    <source>
        <dbReference type="ARBA" id="ARBA00004141"/>
    </source>
</evidence>
<dbReference type="GO" id="GO:0007189">
    <property type="term" value="P:adenylate cyclase-activating G protein-coupled receptor signaling pathway"/>
    <property type="evidence" value="ECO:0007669"/>
    <property type="project" value="TreeGrafter"/>
</dbReference>
<keyword evidence="8" id="KW-0675">Receptor</keyword>
<dbReference type="PANTHER" id="PTHR23112:SF22">
    <property type="entry name" value="G-PROTEIN COUPLED RECEPTOR"/>
    <property type="match status" value="1"/>
</dbReference>
<feature type="transmembrane region" description="Helical" evidence="6">
    <location>
        <begin position="375"/>
        <end position="395"/>
    </location>
</feature>
<feature type="compositionally biased region" description="Polar residues" evidence="5">
    <location>
        <begin position="346"/>
        <end position="365"/>
    </location>
</feature>
<feature type="transmembrane region" description="Helical" evidence="6">
    <location>
        <begin position="49"/>
        <end position="71"/>
    </location>
</feature>
<feature type="domain" description="G-protein coupled receptors family 2 profile 2" evidence="7">
    <location>
        <begin position="14"/>
        <end position="191"/>
    </location>
</feature>